<gene>
    <name evidence="1" type="ORF">CGOC_LOCUS5601</name>
</gene>
<evidence type="ECO:0000313" key="1">
    <source>
        <dbReference type="EMBL" id="VDK62950.1"/>
    </source>
</evidence>
<dbReference type="Pfam" id="PF19420">
    <property type="entry name" value="DDAH_eukar"/>
    <property type="match status" value="1"/>
</dbReference>
<dbReference type="SUPFAM" id="SSF55909">
    <property type="entry name" value="Pentein"/>
    <property type="match status" value="1"/>
</dbReference>
<accession>A0A3P6S5U9</accession>
<dbReference type="AlphaFoldDB" id="A0A3P6S5U9"/>
<dbReference type="Proteomes" id="UP000271889">
    <property type="component" value="Unassembled WGS sequence"/>
</dbReference>
<proteinExistence type="predicted"/>
<keyword evidence="2" id="KW-1185">Reference proteome</keyword>
<organism evidence="1 2">
    <name type="scientific">Cylicostephanus goldi</name>
    <name type="common">Nematode worm</name>
    <dbReference type="NCBI Taxonomy" id="71465"/>
    <lineage>
        <taxon>Eukaryota</taxon>
        <taxon>Metazoa</taxon>
        <taxon>Ecdysozoa</taxon>
        <taxon>Nematoda</taxon>
        <taxon>Chromadorea</taxon>
        <taxon>Rhabditida</taxon>
        <taxon>Rhabditina</taxon>
        <taxon>Rhabditomorpha</taxon>
        <taxon>Strongyloidea</taxon>
        <taxon>Strongylidae</taxon>
        <taxon>Cylicostephanus</taxon>
    </lineage>
</organism>
<dbReference type="Gene3D" id="3.75.10.10">
    <property type="entry name" value="L-arginine/glycine Amidinotransferase, Chain A"/>
    <property type="match status" value="1"/>
</dbReference>
<sequence length="164" mass="18594">MISLSLDRRNLHLYIEYPNTLVLTAPPFLCTAKDLPDIVFTANAGIVREKKVYLANFTNEQRKPEWKINEKWFKENGFTTFFNPELAHEGTGDALWINHGKVLLAGIGPRSDPRALDDIKNKLKSDGDDFMVLAVKLIDPRSVPSNFNFQPLSSHLFGAKYGLF</sequence>
<name>A0A3P6S5U9_CYLGO</name>
<evidence type="ECO:0000313" key="2">
    <source>
        <dbReference type="Proteomes" id="UP000271889"/>
    </source>
</evidence>
<reference evidence="1 2" key="1">
    <citation type="submission" date="2018-11" db="EMBL/GenBank/DDBJ databases">
        <authorList>
            <consortium name="Pathogen Informatics"/>
        </authorList>
    </citation>
    <scope>NUCLEOTIDE SEQUENCE [LARGE SCALE GENOMIC DNA]</scope>
</reference>
<dbReference type="OrthoDB" id="5912197at2759"/>
<protein>
    <submittedName>
        <fullName evidence="1">Uncharacterized protein</fullName>
    </submittedName>
</protein>
<dbReference type="EMBL" id="UYRV01017234">
    <property type="protein sequence ID" value="VDK62950.1"/>
    <property type="molecule type" value="Genomic_DNA"/>
</dbReference>